<comment type="caution">
    <text evidence="4">The sequence shown here is derived from an EMBL/GenBank/DDBJ whole genome shotgun (WGS) entry which is preliminary data.</text>
</comment>
<feature type="compositionally biased region" description="Low complexity" evidence="1">
    <location>
        <begin position="100"/>
        <end position="110"/>
    </location>
</feature>
<evidence type="ECO:0000313" key="4">
    <source>
        <dbReference type="EMBL" id="MEU7294602.1"/>
    </source>
</evidence>
<dbReference type="InterPro" id="IPR008613">
    <property type="entry name" value="Excalibur_Ca-bd_domain"/>
</dbReference>
<feature type="region of interest" description="Disordered" evidence="1">
    <location>
        <begin position="360"/>
        <end position="383"/>
    </location>
</feature>
<feature type="region of interest" description="Disordered" evidence="1">
    <location>
        <begin position="305"/>
        <end position="340"/>
    </location>
</feature>
<evidence type="ECO:0000256" key="1">
    <source>
        <dbReference type="SAM" id="MobiDB-lite"/>
    </source>
</evidence>
<dbReference type="Gene3D" id="3.30.10.20">
    <property type="match status" value="1"/>
</dbReference>
<evidence type="ECO:0000256" key="2">
    <source>
        <dbReference type="SAM" id="Phobius"/>
    </source>
</evidence>
<feature type="transmembrane region" description="Helical" evidence="2">
    <location>
        <begin position="54"/>
        <end position="72"/>
    </location>
</feature>
<dbReference type="CDD" id="cd06577">
    <property type="entry name" value="PASTA_pknB"/>
    <property type="match status" value="2"/>
</dbReference>
<sequence>MEHDRAQDRTQGREQGREQRRRDWGPIGPAGVSLDKERATAPGPPGERWWRRPGFVVLCLVLIPPAGMVLAWRTRWTTGRKVVATVLSGVWFVAVGTSEPSAEEPATAAAGSRVTASPTARAPYGRYTPPAPTPRPTVRRVVADYTGQNLETATRAAYEAGFRTRSHDATEDDKMQLVDGNWKVCFQDPAAGGTVVAEEGRRSRIEFAVVEKSSPCPARDGEAVVFPKMPDVVGKTFANGSAVLRKLGLTRITGTSVYTDVDLAAGHDDWRICFQDPEAGEDVERPEYMSVRLSLARPGLACPSEEYARLNPDPDPDRHGSGTGTGSGSDSGSDSGSGSGGGLAYYKNCDAVRAAGRAPIYRGQPGYRSGLDRDGDGKACDWS</sequence>
<proteinExistence type="predicted"/>
<organism evidence="4 5">
    <name type="scientific">Streptomyces exfoliatus</name>
    <name type="common">Streptomyces hydrogenans</name>
    <dbReference type="NCBI Taxonomy" id="1905"/>
    <lineage>
        <taxon>Bacteria</taxon>
        <taxon>Bacillati</taxon>
        <taxon>Actinomycetota</taxon>
        <taxon>Actinomycetes</taxon>
        <taxon>Kitasatosporales</taxon>
        <taxon>Streptomycetaceae</taxon>
        <taxon>Streptomyces</taxon>
    </lineage>
</organism>
<name>A0ABV3CWK0_STREX</name>
<keyword evidence="2" id="KW-1133">Transmembrane helix</keyword>
<dbReference type="InterPro" id="IPR005543">
    <property type="entry name" value="PASTA_dom"/>
</dbReference>
<accession>A0ABV3CWK0</accession>
<dbReference type="RefSeq" id="WP_359207836.1">
    <property type="nucleotide sequence ID" value="NZ_JBEZAM010000017.1"/>
</dbReference>
<evidence type="ECO:0000259" key="3">
    <source>
        <dbReference type="SMART" id="SM00894"/>
    </source>
</evidence>
<dbReference type="Pfam" id="PF03793">
    <property type="entry name" value="PASTA"/>
    <property type="match status" value="1"/>
</dbReference>
<evidence type="ECO:0000313" key="5">
    <source>
        <dbReference type="Proteomes" id="UP001551210"/>
    </source>
</evidence>
<feature type="domain" description="Excalibur calcium-binding" evidence="3">
    <location>
        <begin position="345"/>
        <end position="381"/>
    </location>
</feature>
<keyword evidence="2" id="KW-0472">Membrane</keyword>
<feature type="compositionally biased region" description="Basic and acidic residues" evidence="1">
    <location>
        <begin position="1"/>
        <end position="24"/>
    </location>
</feature>
<reference evidence="4 5" key="1">
    <citation type="submission" date="2024-06" db="EMBL/GenBank/DDBJ databases">
        <title>The Natural Products Discovery Center: Release of the First 8490 Sequenced Strains for Exploring Actinobacteria Biosynthetic Diversity.</title>
        <authorList>
            <person name="Kalkreuter E."/>
            <person name="Kautsar S.A."/>
            <person name="Yang D."/>
            <person name="Bader C.D."/>
            <person name="Teijaro C.N."/>
            <person name="Fluegel L."/>
            <person name="Davis C.M."/>
            <person name="Simpson J.R."/>
            <person name="Lauterbach L."/>
            <person name="Steele A.D."/>
            <person name="Gui C."/>
            <person name="Meng S."/>
            <person name="Li G."/>
            <person name="Viehrig K."/>
            <person name="Ye F."/>
            <person name="Su P."/>
            <person name="Kiefer A.F."/>
            <person name="Nichols A."/>
            <person name="Cepeda A.J."/>
            <person name="Yan W."/>
            <person name="Fan B."/>
            <person name="Jiang Y."/>
            <person name="Adhikari A."/>
            <person name="Zheng C.-J."/>
            <person name="Schuster L."/>
            <person name="Cowan T.M."/>
            <person name="Smanski M.J."/>
            <person name="Chevrette M.G."/>
            <person name="De Carvalho L.P.S."/>
            <person name="Shen B."/>
        </authorList>
    </citation>
    <scope>NUCLEOTIDE SEQUENCE [LARGE SCALE GENOMIC DNA]</scope>
    <source>
        <strain evidence="4 5">NPDC045705</strain>
    </source>
</reference>
<feature type="region of interest" description="Disordered" evidence="1">
    <location>
        <begin position="1"/>
        <end position="47"/>
    </location>
</feature>
<feature type="compositionally biased region" description="Basic and acidic residues" evidence="1">
    <location>
        <begin position="370"/>
        <end position="383"/>
    </location>
</feature>
<feature type="compositionally biased region" description="Gly residues" evidence="1">
    <location>
        <begin position="321"/>
        <end position="340"/>
    </location>
</feature>
<dbReference type="SMART" id="SM00894">
    <property type="entry name" value="Excalibur"/>
    <property type="match status" value="1"/>
</dbReference>
<keyword evidence="2" id="KW-0812">Transmembrane</keyword>
<gene>
    <name evidence="4" type="ORF">AB0A76_15530</name>
</gene>
<keyword evidence="5" id="KW-1185">Reference proteome</keyword>
<dbReference type="Pfam" id="PF05901">
    <property type="entry name" value="Excalibur"/>
    <property type="match status" value="1"/>
</dbReference>
<dbReference type="EMBL" id="JBEZAM010000017">
    <property type="protein sequence ID" value="MEU7294602.1"/>
    <property type="molecule type" value="Genomic_DNA"/>
</dbReference>
<feature type="region of interest" description="Disordered" evidence="1">
    <location>
        <begin position="100"/>
        <end position="136"/>
    </location>
</feature>
<protein>
    <submittedName>
        <fullName evidence="4">Excalibur calcium-binding domain-containing protein</fullName>
    </submittedName>
</protein>
<dbReference type="Proteomes" id="UP001551210">
    <property type="component" value="Unassembled WGS sequence"/>
</dbReference>